<comment type="caution">
    <text evidence="9">The sequence shown here is derived from an EMBL/GenBank/DDBJ whole genome shotgun (WGS) entry which is preliminary data.</text>
</comment>
<evidence type="ECO:0000256" key="3">
    <source>
        <dbReference type="ARBA" id="ARBA00022723"/>
    </source>
</evidence>
<dbReference type="GO" id="GO:0004497">
    <property type="term" value="F:monooxygenase activity"/>
    <property type="evidence" value="ECO:0007669"/>
    <property type="project" value="UniProtKB-KW"/>
</dbReference>
<dbReference type="GO" id="GO:0020037">
    <property type="term" value="F:heme binding"/>
    <property type="evidence" value="ECO:0007669"/>
    <property type="project" value="InterPro"/>
</dbReference>
<evidence type="ECO:0000313" key="10">
    <source>
        <dbReference type="Proteomes" id="UP001050975"/>
    </source>
</evidence>
<evidence type="ECO:0000256" key="4">
    <source>
        <dbReference type="ARBA" id="ARBA00023002"/>
    </source>
</evidence>
<comment type="cofactor">
    <cofactor evidence="7">
        <name>heme</name>
        <dbReference type="ChEBI" id="CHEBI:30413"/>
    </cofactor>
</comment>
<dbReference type="PRINTS" id="PR00463">
    <property type="entry name" value="EP450I"/>
</dbReference>
<proteinExistence type="inferred from homology"/>
<evidence type="ECO:0000313" key="9">
    <source>
        <dbReference type="EMBL" id="GET44324.1"/>
    </source>
</evidence>
<dbReference type="PANTHER" id="PTHR24291:SF50">
    <property type="entry name" value="BIFUNCTIONAL ALBAFLAVENONE MONOOXYGENASE_TERPENE SYNTHASE"/>
    <property type="match status" value="1"/>
</dbReference>
<evidence type="ECO:0000256" key="2">
    <source>
        <dbReference type="ARBA" id="ARBA00022617"/>
    </source>
</evidence>
<dbReference type="PANTHER" id="PTHR24291">
    <property type="entry name" value="CYTOCHROME P450 FAMILY 4"/>
    <property type="match status" value="1"/>
</dbReference>
<dbReference type="PROSITE" id="PS00086">
    <property type="entry name" value="CYTOCHROME_P450"/>
    <property type="match status" value="1"/>
</dbReference>
<evidence type="ECO:0000256" key="7">
    <source>
        <dbReference type="PIRSR" id="PIRSR602401-1"/>
    </source>
</evidence>
<reference evidence="9" key="1">
    <citation type="submission" date="2019-10" db="EMBL/GenBank/DDBJ databases">
        <title>Draft genome sequece of Microseira wollei NIES-4236.</title>
        <authorList>
            <person name="Yamaguchi H."/>
            <person name="Suzuki S."/>
            <person name="Kawachi M."/>
        </authorList>
    </citation>
    <scope>NUCLEOTIDE SEQUENCE</scope>
    <source>
        <strain evidence="9">NIES-4236</strain>
    </source>
</reference>
<dbReference type="CDD" id="cd20620">
    <property type="entry name" value="CYP132-like"/>
    <property type="match status" value="1"/>
</dbReference>
<organism evidence="9 10">
    <name type="scientific">Microseira wollei NIES-4236</name>
    <dbReference type="NCBI Taxonomy" id="2530354"/>
    <lineage>
        <taxon>Bacteria</taxon>
        <taxon>Bacillati</taxon>
        <taxon>Cyanobacteriota</taxon>
        <taxon>Cyanophyceae</taxon>
        <taxon>Oscillatoriophycideae</taxon>
        <taxon>Aerosakkonematales</taxon>
        <taxon>Aerosakkonemataceae</taxon>
        <taxon>Microseira</taxon>
    </lineage>
</organism>
<dbReference type="AlphaFoldDB" id="A0AAV3XT06"/>
<dbReference type="Pfam" id="PF00067">
    <property type="entry name" value="p450"/>
    <property type="match status" value="1"/>
</dbReference>
<evidence type="ECO:0000256" key="1">
    <source>
        <dbReference type="ARBA" id="ARBA00010617"/>
    </source>
</evidence>
<dbReference type="InterPro" id="IPR017972">
    <property type="entry name" value="Cyt_P450_CS"/>
</dbReference>
<evidence type="ECO:0000256" key="5">
    <source>
        <dbReference type="ARBA" id="ARBA00023004"/>
    </source>
</evidence>
<keyword evidence="2 7" id="KW-0349">Heme</keyword>
<protein>
    <submittedName>
        <fullName evidence="9">Cytochrome P450</fullName>
    </submittedName>
</protein>
<dbReference type="PRINTS" id="PR00385">
    <property type="entry name" value="P450"/>
</dbReference>
<dbReference type="Gene3D" id="1.10.630.10">
    <property type="entry name" value="Cytochrome P450"/>
    <property type="match status" value="1"/>
</dbReference>
<dbReference type="InterPro" id="IPR036396">
    <property type="entry name" value="Cyt_P450_sf"/>
</dbReference>
<name>A0AAV3XT06_9CYAN</name>
<keyword evidence="4 8" id="KW-0560">Oxidoreductase</keyword>
<dbReference type="InterPro" id="IPR001128">
    <property type="entry name" value="Cyt_P450"/>
</dbReference>
<dbReference type="GO" id="GO:0016705">
    <property type="term" value="F:oxidoreductase activity, acting on paired donors, with incorporation or reduction of molecular oxygen"/>
    <property type="evidence" value="ECO:0007669"/>
    <property type="project" value="InterPro"/>
</dbReference>
<dbReference type="EMBL" id="BLAY01000327">
    <property type="protein sequence ID" value="GET44324.1"/>
    <property type="molecule type" value="Genomic_DNA"/>
</dbReference>
<keyword evidence="3 7" id="KW-0479">Metal-binding</keyword>
<feature type="binding site" description="axial binding residue" evidence="7">
    <location>
        <position position="393"/>
    </location>
    <ligand>
        <name>heme</name>
        <dbReference type="ChEBI" id="CHEBI:30413"/>
    </ligand>
    <ligandPart>
        <name>Fe</name>
        <dbReference type="ChEBI" id="CHEBI:18248"/>
    </ligandPart>
</feature>
<dbReference type="Proteomes" id="UP001050975">
    <property type="component" value="Unassembled WGS sequence"/>
</dbReference>
<dbReference type="InterPro" id="IPR050196">
    <property type="entry name" value="Cytochrome_P450_Monoox"/>
</dbReference>
<dbReference type="InterPro" id="IPR002401">
    <property type="entry name" value="Cyt_P450_E_grp-I"/>
</dbReference>
<evidence type="ECO:0000256" key="6">
    <source>
        <dbReference type="ARBA" id="ARBA00023033"/>
    </source>
</evidence>
<dbReference type="RefSeq" id="WP_226594094.1">
    <property type="nucleotide sequence ID" value="NZ_BLAY01000327.1"/>
</dbReference>
<dbReference type="GO" id="GO:0005506">
    <property type="term" value="F:iron ion binding"/>
    <property type="evidence" value="ECO:0007669"/>
    <property type="project" value="InterPro"/>
</dbReference>
<gene>
    <name evidence="9" type="ORF">MiSe_91500</name>
</gene>
<sequence>MTQDVFELPGPEGNSIVGNLLDLGQDPLGFLERCRDYGDIVPLRLGLTPVCLLFNPDYIEQVLKERDAFIKSRGFRVLKTLLGEGLLTALGESWFWQRRLAQPVFQQKRINGYGEIMVQYADRMLQTWKDGEVRDIHADMMRLTLQIVMKCIFNTDVDNGEAQVVANALDVAMHWFESKRRQNFLVWEWFPRPENIRYRHAIAQMDEAIYNLIRHSRNSTEKTNDLLSMLIEARDEDTGQQMDDKLLRDEVATLMLAGHETTANALSWTWMLLAQHPEVKEKLQGELKQVLAGRLPTVADIKSLRYTDQIIKESMRLYPPVAMFGREAARDATIGDYSIPEGTTVMISQWAMHRNPKYFDQPEKFMPERWTDEFEKQLPRGVYIPFGDGPRICIGKGFAQMEATLLLAAIAQQFELELVPGFPIVPQPSITLRPEYGIKVQIKQIGNQPKSEPREVAASL</sequence>
<keyword evidence="10" id="KW-1185">Reference proteome</keyword>
<accession>A0AAV3XT06</accession>
<keyword evidence="5 7" id="KW-0408">Iron</keyword>
<evidence type="ECO:0000256" key="8">
    <source>
        <dbReference type="RuleBase" id="RU000461"/>
    </source>
</evidence>
<dbReference type="SUPFAM" id="SSF48264">
    <property type="entry name" value="Cytochrome P450"/>
    <property type="match status" value="1"/>
</dbReference>
<keyword evidence="6 8" id="KW-0503">Monooxygenase</keyword>
<comment type="similarity">
    <text evidence="1 8">Belongs to the cytochrome P450 family.</text>
</comment>